<evidence type="ECO:0000313" key="1">
    <source>
        <dbReference type="EMBL" id="KAJ4447403.1"/>
    </source>
</evidence>
<organism evidence="1 2">
    <name type="scientific">Periplaneta americana</name>
    <name type="common">American cockroach</name>
    <name type="synonym">Blatta americana</name>
    <dbReference type="NCBI Taxonomy" id="6978"/>
    <lineage>
        <taxon>Eukaryota</taxon>
        <taxon>Metazoa</taxon>
        <taxon>Ecdysozoa</taxon>
        <taxon>Arthropoda</taxon>
        <taxon>Hexapoda</taxon>
        <taxon>Insecta</taxon>
        <taxon>Pterygota</taxon>
        <taxon>Neoptera</taxon>
        <taxon>Polyneoptera</taxon>
        <taxon>Dictyoptera</taxon>
        <taxon>Blattodea</taxon>
        <taxon>Blattoidea</taxon>
        <taxon>Blattidae</taxon>
        <taxon>Blattinae</taxon>
        <taxon>Periplaneta</taxon>
    </lineage>
</organism>
<proteinExistence type="predicted"/>
<evidence type="ECO:0000313" key="2">
    <source>
        <dbReference type="Proteomes" id="UP001148838"/>
    </source>
</evidence>
<comment type="caution">
    <text evidence="1">The sequence shown here is derived from an EMBL/GenBank/DDBJ whole genome shotgun (WGS) entry which is preliminary data.</text>
</comment>
<gene>
    <name evidence="1" type="ORF">ANN_09410</name>
</gene>
<dbReference type="Proteomes" id="UP001148838">
    <property type="component" value="Unassembled WGS sequence"/>
</dbReference>
<protein>
    <submittedName>
        <fullName evidence="1">Uncharacterized protein</fullName>
    </submittedName>
</protein>
<keyword evidence="2" id="KW-1185">Reference proteome</keyword>
<dbReference type="EMBL" id="JAJSOF020000005">
    <property type="protein sequence ID" value="KAJ4447403.1"/>
    <property type="molecule type" value="Genomic_DNA"/>
</dbReference>
<accession>A0ABQ8TL93</accession>
<sequence>MDLSEVGYVDRDWIDLAQDRDLWRVNVGICKGGNEPPSSLKASKPGVLIPTPPDDITLTEVIQSGPDVQTELQNDPDFVEDDTLNVPDFLTQEDLNDLVRDPGLSKSKAESLASRLKGWKLLQVTPK</sequence>
<reference evidence="1 2" key="1">
    <citation type="journal article" date="2022" name="Allergy">
        <title>Genome assembly and annotation of Periplaneta americana reveal a comprehensive cockroach allergen profile.</title>
        <authorList>
            <person name="Wang L."/>
            <person name="Xiong Q."/>
            <person name="Saelim N."/>
            <person name="Wang L."/>
            <person name="Nong W."/>
            <person name="Wan A.T."/>
            <person name="Shi M."/>
            <person name="Liu X."/>
            <person name="Cao Q."/>
            <person name="Hui J.H.L."/>
            <person name="Sookrung N."/>
            <person name="Leung T.F."/>
            <person name="Tungtrongchitr A."/>
            <person name="Tsui S.K.W."/>
        </authorList>
    </citation>
    <scope>NUCLEOTIDE SEQUENCE [LARGE SCALE GENOMIC DNA]</scope>
    <source>
        <strain evidence="1">PWHHKU_190912</strain>
    </source>
</reference>
<name>A0ABQ8TL93_PERAM</name>